<dbReference type="Pfam" id="PF14526">
    <property type="entry name" value="Cass2"/>
    <property type="match status" value="1"/>
</dbReference>
<dbReference type="Proteomes" id="UP000654670">
    <property type="component" value="Unassembled WGS sequence"/>
</dbReference>
<protein>
    <recommendedName>
        <fullName evidence="1">Integron-associated effector binding protein domain-containing protein</fullName>
    </recommendedName>
</protein>
<comment type="caution">
    <text evidence="2">The sequence shown here is derived from an EMBL/GenBank/DDBJ whole genome shotgun (WGS) entry which is preliminary data.</text>
</comment>
<accession>A0A917VZL3</accession>
<organism evidence="2 3">
    <name type="scientific">Sporolactobacillus putidus</name>
    <dbReference type="NCBI Taxonomy" id="492735"/>
    <lineage>
        <taxon>Bacteria</taxon>
        <taxon>Bacillati</taxon>
        <taxon>Bacillota</taxon>
        <taxon>Bacilli</taxon>
        <taxon>Bacillales</taxon>
        <taxon>Sporolactobacillaceae</taxon>
        <taxon>Sporolactobacillus</taxon>
    </lineage>
</organism>
<dbReference type="AlphaFoldDB" id="A0A917VZL3"/>
<reference evidence="2" key="1">
    <citation type="journal article" date="2014" name="Int. J. Syst. Evol. Microbiol.">
        <title>Complete genome sequence of Corynebacterium casei LMG S-19264T (=DSM 44701T), isolated from a smear-ripened cheese.</title>
        <authorList>
            <consortium name="US DOE Joint Genome Institute (JGI-PGF)"/>
            <person name="Walter F."/>
            <person name="Albersmeier A."/>
            <person name="Kalinowski J."/>
            <person name="Ruckert C."/>
        </authorList>
    </citation>
    <scope>NUCLEOTIDE SEQUENCE</scope>
    <source>
        <strain evidence="2">JCM 15325</strain>
    </source>
</reference>
<evidence type="ECO:0000313" key="2">
    <source>
        <dbReference type="EMBL" id="GGL43573.1"/>
    </source>
</evidence>
<evidence type="ECO:0000313" key="3">
    <source>
        <dbReference type="Proteomes" id="UP000654670"/>
    </source>
</evidence>
<reference evidence="2" key="2">
    <citation type="submission" date="2020-09" db="EMBL/GenBank/DDBJ databases">
        <authorList>
            <person name="Sun Q."/>
            <person name="Ohkuma M."/>
        </authorList>
    </citation>
    <scope>NUCLEOTIDE SEQUENCE</scope>
    <source>
        <strain evidence="2">JCM 15325</strain>
    </source>
</reference>
<dbReference type="RefSeq" id="WP_188801439.1">
    <property type="nucleotide sequence ID" value="NZ_BMOK01000002.1"/>
</dbReference>
<name>A0A917VZL3_9BACL</name>
<dbReference type="EMBL" id="BMOK01000002">
    <property type="protein sequence ID" value="GGL43573.1"/>
    <property type="molecule type" value="Genomic_DNA"/>
</dbReference>
<dbReference type="Gene3D" id="3.20.80.10">
    <property type="entry name" value="Regulatory factor, effector binding domain"/>
    <property type="match status" value="1"/>
</dbReference>
<dbReference type="InterPro" id="IPR029441">
    <property type="entry name" value="Cass2"/>
</dbReference>
<sequence length="151" mass="17479">MLSLKLKKRQAFYICGYYKETSLETCEKELSKLWRDYDTQKEELFNAYGFKRDFYGLMWPSAHSGRYYYLIGIEGNDKIQAPKEAVCKCIPGANYAVGQVPAGMSAVDAWTDYYEKTLPDAGYTPNAEHGFNFEYYPDGSHKAYELWTPIH</sequence>
<gene>
    <name evidence="2" type="ORF">GCM10007968_04320</name>
</gene>
<dbReference type="InterPro" id="IPR011256">
    <property type="entry name" value="Reg_factor_effector_dom_sf"/>
</dbReference>
<proteinExistence type="predicted"/>
<keyword evidence="3" id="KW-1185">Reference proteome</keyword>
<dbReference type="SUPFAM" id="SSF55136">
    <property type="entry name" value="Probable bacterial effector-binding domain"/>
    <property type="match status" value="1"/>
</dbReference>
<evidence type="ECO:0000259" key="1">
    <source>
        <dbReference type="Pfam" id="PF14526"/>
    </source>
</evidence>
<feature type="domain" description="Integron-associated effector binding protein" evidence="1">
    <location>
        <begin position="6"/>
        <end position="150"/>
    </location>
</feature>